<dbReference type="Gene3D" id="3.10.450.50">
    <property type="match status" value="1"/>
</dbReference>
<dbReference type="InterPro" id="IPR037401">
    <property type="entry name" value="SnoaL-like"/>
</dbReference>
<dbReference type="Pfam" id="PF13577">
    <property type="entry name" value="SnoaL_4"/>
    <property type="match status" value="1"/>
</dbReference>
<dbReference type="AlphaFoldDB" id="A0A6B9GGP0"/>
<reference evidence="2 3" key="1">
    <citation type="submission" date="2017-11" db="EMBL/GenBank/DDBJ databases">
        <title>Genome sequence of Pantoea cypripedii NE1.</title>
        <authorList>
            <person name="Nascimento F.X."/>
        </authorList>
    </citation>
    <scope>NUCLEOTIDE SEQUENCE [LARGE SCALE GENOMIC DNA]</scope>
    <source>
        <strain evidence="2 3">NE1</strain>
        <plasmid evidence="3">pne1b</plasmid>
    </source>
</reference>
<organism evidence="2 3">
    <name type="scientific">Pantoea cypripedii</name>
    <name type="common">Pectobacterium cypripedii</name>
    <name type="synonym">Erwinia cypripedii</name>
    <dbReference type="NCBI Taxonomy" id="55209"/>
    <lineage>
        <taxon>Bacteria</taxon>
        <taxon>Pseudomonadati</taxon>
        <taxon>Pseudomonadota</taxon>
        <taxon>Gammaproteobacteria</taxon>
        <taxon>Enterobacterales</taxon>
        <taxon>Erwiniaceae</taxon>
        <taxon>Pantoea</taxon>
    </lineage>
</organism>
<proteinExistence type="predicted"/>
<dbReference type="EMBL" id="CP024770">
    <property type="protein sequence ID" value="QGY32466.1"/>
    <property type="molecule type" value="Genomic_DNA"/>
</dbReference>
<dbReference type="Proteomes" id="UP000502005">
    <property type="component" value="Plasmid pNE1B"/>
</dbReference>
<feature type="domain" description="SnoaL-like" evidence="1">
    <location>
        <begin position="18"/>
        <end position="156"/>
    </location>
</feature>
<geneLocation type="plasmid" evidence="3">
    <name>pne1b</name>
</geneLocation>
<protein>
    <submittedName>
        <fullName evidence="2">Nuclear transport factor 2 family protein</fullName>
    </submittedName>
</protein>
<evidence type="ECO:0000259" key="1">
    <source>
        <dbReference type="Pfam" id="PF13577"/>
    </source>
</evidence>
<name>A0A6B9GGP0_PANCY</name>
<dbReference type="SUPFAM" id="SSF54427">
    <property type="entry name" value="NTF2-like"/>
    <property type="match status" value="1"/>
</dbReference>
<sequence length="169" mass="18974">MKEISMSDLLVNAGLLQYLLDRLDIQDTISRYSLGQDSHQGEDSDILKQWDDTFTPEGKVDYTAAGGPAGTYLELAAWMRGKDGQPGSMSSFSNWQHMLSLPIVSVEGNRAQARTDFFATHRGRVDLGANIHFNANGAFHDELERTKKGWRISFRRLELYFADSLAIKS</sequence>
<evidence type="ECO:0000313" key="3">
    <source>
        <dbReference type="Proteomes" id="UP000502005"/>
    </source>
</evidence>
<dbReference type="RefSeq" id="WP_208718351.1">
    <property type="nucleotide sequence ID" value="NZ_CP024770.1"/>
</dbReference>
<gene>
    <name evidence="2" type="ORF">CUN67_26200</name>
</gene>
<keyword evidence="2" id="KW-0614">Plasmid</keyword>
<evidence type="ECO:0000313" key="2">
    <source>
        <dbReference type="EMBL" id="QGY32466.1"/>
    </source>
</evidence>
<accession>A0A6B9GGP0</accession>
<dbReference type="InterPro" id="IPR032710">
    <property type="entry name" value="NTF2-like_dom_sf"/>
</dbReference>